<dbReference type="InterPro" id="IPR021372">
    <property type="entry name" value="DUF2989"/>
</dbReference>
<dbReference type="Pfam" id="PF11207">
    <property type="entry name" value="DUF2989"/>
    <property type="match status" value="1"/>
</dbReference>
<dbReference type="OrthoDB" id="5900133at2"/>
<dbReference type="AlphaFoldDB" id="A0A1M7Z0G5"/>
<gene>
    <name evidence="1" type="ORF">VQ7734_04106</name>
</gene>
<keyword evidence="2" id="KW-1185">Reference proteome</keyword>
<dbReference type="Proteomes" id="UP000184600">
    <property type="component" value="Unassembled WGS sequence"/>
</dbReference>
<dbReference type="PROSITE" id="PS51257">
    <property type="entry name" value="PROKAR_LIPOPROTEIN"/>
    <property type="match status" value="1"/>
</dbReference>
<organism evidence="1 2">
    <name type="scientific">Vibrio quintilis</name>
    <dbReference type="NCBI Taxonomy" id="1117707"/>
    <lineage>
        <taxon>Bacteria</taxon>
        <taxon>Pseudomonadati</taxon>
        <taxon>Pseudomonadota</taxon>
        <taxon>Gammaproteobacteria</taxon>
        <taxon>Vibrionales</taxon>
        <taxon>Vibrionaceae</taxon>
        <taxon>Vibrio</taxon>
    </lineage>
</organism>
<protein>
    <recommendedName>
        <fullName evidence="3">DUF2989 domain-containing protein</fullName>
    </recommendedName>
</protein>
<accession>A0A1M7Z0G5</accession>
<evidence type="ECO:0000313" key="1">
    <source>
        <dbReference type="EMBL" id="SHO58334.1"/>
    </source>
</evidence>
<reference evidence="2" key="1">
    <citation type="submission" date="2016-12" db="EMBL/GenBank/DDBJ databases">
        <authorList>
            <person name="Rodrigo-Torres L."/>
            <person name="Arahal R.D."/>
            <person name="Lucena T."/>
        </authorList>
    </citation>
    <scope>NUCLEOTIDE SEQUENCE [LARGE SCALE GENOMIC DNA]</scope>
</reference>
<evidence type="ECO:0008006" key="3">
    <source>
        <dbReference type="Google" id="ProtNLM"/>
    </source>
</evidence>
<name>A0A1M7Z0G5_9VIBR</name>
<dbReference type="EMBL" id="FRFG01000061">
    <property type="protein sequence ID" value="SHO58334.1"/>
    <property type="molecule type" value="Genomic_DNA"/>
</dbReference>
<dbReference type="STRING" id="1117707.VQ7734_04106"/>
<sequence length="282" mass="32410">MYKQFLKYLTIAGIPFVISGCLENKNNTDKLCKDNPGLRCEELNMHDGQCRLPRTNLVWHRLDVLRDPTDINKIEEYKLTQEYKKCLETAAQIQPINQAEIKNKRAMAYVNAGNSMAALEKELLKYNTAESLYFLWSQTGNKHARRQFLRMEGSQELNTARMQYALATFYIDKDRQKTIKLLNRALQLSDPKTLNVSILESLASLNRLLRHNEDSYIWAIVGKEYGVPVASERDLKIIYGFSDEKFSQLDDIADKVISAINNKRFKPSLIAEAMNPPAPAEE</sequence>
<evidence type="ECO:0000313" key="2">
    <source>
        <dbReference type="Proteomes" id="UP000184600"/>
    </source>
</evidence>
<proteinExistence type="predicted"/>
<dbReference type="RefSeq" id="WP_073585780.1">
    <property type="nucleotide sequence ID" value="NZ_AP024897.1"/>
</dbReference>